<evidence type="ECO:0000256" key="4">
    <source>
        <dbReference type="ARBA" id="ARBA00023015"/>
    </source>
</evidence>
<dbReference type="GO" id="GO:0006367">
    <property type="term" value="P:transcription initiation at RNA polymerase II promoter"/>
    <property type="evidence" value="ECO:0007669"/>
    <property type="project" value="TreeGrafter"/>
</dbReference>
<feature type="region of interest" description="Disordered" evidence="9">
    <location>
        <begin position="1273"/>
        <end position="1400"/>
    </location>
</feature>
<feature type="compositionally biased region" description="Polar residues" evidence="9">
    <location>
        <begin position="1379"/>
        <end position="1390"/>
    </location>
</feature>
<dbReference type="Gene3D" id="1.10.390.10">
    <property type="entry name" value="Neutral Protease Domain 2"/>
    <property type="match status" value="1"/>
</dbReference>
<dbReference type="Proteomes" id="UP000799538">
    <property type="component" value="Unassembled WGS sequence"/>
</dbReference>
<dbReference type="Pfam" id="PF25316">
    <property type="entry name" value="TAF2_3rd"/>
    <property type="match status" value="1"/>
</dbReference>
<feature type="region of interest" description="Disordered" evidence="9">
    <location>
        <begin position="1195"/>
        <end position="1216"/>
    </location>
</feature>
<comment type="similarity">
    <text evidence="2">Belongs to the TAF2 family.</text>
</comment>
<feature type="compositionally biased region" description="Polar residues" evidence="9">
    <location>
        <begin position="1338"/>
        <end position="1348"/>
    </location>
</feature>
<comment type="subcellular location">
    <subcellularLocation>
        <location evidence="1">Nucleus</location>
    </subcellularLocation>
</comment>
<dbReference type="GO" id="GO:0003682">
    <property type="term" value="F:chromatin binding"/>
    <property type="evidence" value="ECO:0007669"/>
    <property type="project" value="TreeGrafter"/>
</dbReference>
<proteinExistence type="inferred from homology"/>
<evidence type="ECO:0000256" key="1">
    <source>
        <dbReference type="ARBA" id="ARBA00004123"/>
    </source>
</evidence>
<dbReference type="GO" id="GO:0016251">
    <property type="term" value="F:RNA polymerase II general transcription initiation factor activity"/>
    <property type="evidence" value="ECO:0007669"/>
    <property type="project" value="TreeGrafter"/>
</dbReference>
<accession>A0A6A6G8E8</accession>
<evidence type="ECO:0000313" key="13">
    <source>
        <dbReference type="Proteomes" id="UP000799538"/>
    </source>
</evidence>
<dbReference type="GO" id="GO:0005669">
    <property type="term" value="C:transcription factor TFIID complex"/>
    <property type="evidence" value="ECO:0007669"/>
    <property type="project" value="InterPro"/>
</dbReference>
<evidence type="ECO:0000256" key="9">
    <source>
        <dbReference type="SAM" id="MobiDB-lite"/>
    </source>
</evidence>
<gene>
    <name evidence="12" type="ORF">BDZ85DRAFT_264634</name>
</gene>
<dbReference type="GO" id="GO:0000976">
    <property type="term" value="F:transcription cis-regulatory region binding"/>
    <property type="evidence" value="ECO:0007669"/>
    <property type="project" value="TreeGrafter"/>
</dbReference>
<dbReference type="PANTHER" id="PTHR15137">
    <property type="entry name" value="TRANSCRIPTION INITIATION FACTOR TFIID"/>
    <property type="match status" value="1"/>
</dbReference>
<evidence type="ECO:0000256" key="7">
    <source>
        <dbReference type="ARBA" id="ARBA00025346"/>
    </source>
</evidence>
<dbReference type="Gene3D" id="2.60.40.1730">
    <property type="entry name" value="tricorn interacting facor f3 domain"/>
    <property type="match status" value="1"/>
</dbReference>
<sequence>MPSLEDGAGVEVSSGSDFTVIQQRVDLEVDFLKQTITGSTQIVAQPLVKDLKAFRFNARQCRISRATIEGKPAIVTHHDPYDKLRIRKGASSIHQHDYLKSKIAAHVGDKPEPELKLGLPPKVAVKELDNDGGYSAPRPSLKRKESDTMGPLDTPTLQAELDQGPKFAPMKIYLEFRVESFRDGLHWVGTGDGDGRFPHVYTTNSISPGAVSSIFPCVDDVNSRYMWELSITCPKTLGDAFRKERAAPEVPAIQGGGKEDEPMVNGVDAAAKKSDEYSIVLSEDEKALDLNIVCSGEMTDDVMDAVDTSRRTVSFACAVPVAARHIGFAIGPFEQIDLSAEFRHADEDDKLGQNAVKVLGHCLPGRADELRNTCLPMSKAIDYFTVTYGSFPFPNYKLCFVDDLVRDVADTAGLSICSTRLLFPESIIDTLDSHTRTLMQALASQYCGVNIIPKEPSDLWAVVGIAGFMSDMFMKKLAGNNEYRFRQKLASDKVFEQDVARYSLHQLGGQLDIDPSEYDFMQLKSALILFILDRRLTKQSGSTGMNRIITRVFLNAKTGDLQNGELTTEYFLRTCEKLGHAKLDSFFKQWVYNAGCPDFMITQKFNKKKLVVEMTIQQMQSTRPRKLELETSTFMREAKEQVSEAYAPETQPAFVGPMTIRIHEADGTPYEHIIEIKDVTTRFEIPYNTKYKRLKRSKRAKERSIAINGPEQVGDSQDDVLLYCLGDTLQSEQEVKDWFLVDWTEQQENQMGQESYEWIRMDADFEWIGRMNLNMPIYMYVSQLQQDRDVVAQFESVQRIMQQEPHPMGSTILIRTLMDRRYFHGIRTTAAMGLTRLAVPAIKYLGLFHLDKAFSELYCFPDNPTMPRPNDFSDRASYLVQCTIPRAMAIVRDPEGRVPVQVRKFLFDKIKFNDNTYNENNENISDNFYIATLVNCLFEAVASMAKPVNNYSFAFDEDEQPAQTEGDLFRTEALNELERYRNSDEWTPSFQNITTITAIQCLERLVASGIGKDRTPDILMYTKPEIAENVRLRAFEALVNLKLTTRAPIMKYMLSTLGDDPSPHVREQLVRILGKALGAVAIGEEDENKDNGVSMDIDSGLVLEQEAPTDNRALEIARKSSPEGVLNALKQQLENDEVFKEALWSATLSQTLSLQELNSLLDIAALIFEPSSVQGRLVLTLPLPHHWQARHVGQGKMHFSRSPKVRTRPSKHQPLSQKDYKLVTDNGLKYTAPVAKAAKEAKEVKEVAAPKPAPTMLSDEQILAAKIAETQRELERQQAATQRGPRISISTATSKMSPPPVPTPAEPASATGSGLKLSLKRKQSIDAGRAGSPKAAKTSKNATPNGSVPGTPLHAPKSATVPKKKEPKTPATTEPTGTIKVNSTPRSSQPVKPKEKSNVVRLSFPTKAGAVRKILEAPSKNAFTVSKQAPDSTSNNDSYFPHVTASALPTTNGAPPVTTWNAGGFRSYSASSEAGPPVKAEEDSIPALPVSSPDDVPLAVAALQRNGGSNAGSKAGSNAGSNAPSRTGSERPEPPKPAKKLTLKLTRKPPAASP</sequence>
<keyword evidence="13" id="KW-1185">Reference proteome</keyword>
<feature type="compositionally biased region" description="Basic residues" evidence="9">
    <location>
        <begin position="1198"/>
        <end position="1211"/>
    </location>
</feature>
<evidence type="ECO:0000256" key="3">
    <source>
        <dbReference type="ARBA" id="ARBA00017363"/>
    </source>
</evidence>
<feature type="compositionally biased region" description="Polar residues" evidence="9">
    <location>
        <begin position="1447"/>
        <end position="1461"/>
    </location>
</feature>
<evidence type="ECO:0000256" key="8">
    <source>
        <dbReference type="ARBA" id="ARBA00076306"/>
    </source>
</evidence>
<evidence type="ECO:0000256" key="5">
    <source>
        <dbReference type="ARBA" id="ARBA00023163"/>
    </source>
</evidence>
<evidence type="ECO:0000259" key="11">
    <source>
        <dbReference type="Pfam" id="PF25577"/>
    </source>
</evidence>
<evidence type="ECO:0000313" key="12">
    <source>
        <dbReference type="EMBL" id="KAF2221937.1"/>
    </source>
</evidence>
<feature type="domain" description="Transcription initiation factor TFIID subunit 2 TPR repeats" evidence="11">
    <location>
        <begin position="778"/>
        <end position="1076"/>
    </location>
</feature>
<organism evidence="12 13">
    <name type="scientific">Elsinoe ampelina</name>
    <dbReference type="NCBI Taxonomy" id="302913"/>
    <lineage>
        <taxon>Eukaryota</taxon>
        <taxon>Fungi</taxon>
        <taxon>Dikarya</taxon>
        <taxon>Ascomycota</taxon>
        <taxon>Pezizomycotina</taxon>
        <taxon>Dothideomycetes</taxon>
        <taxon>Dothideomycetidae</taxon>
        <taxon>Myriangiales</taxon>
        <taxon>Elsinoaceae</taxon>
        <taxon>Elsinoe</taxon>
    </lineage>
</organism>
<evidence type="ECO:0000256" key="2">
    <source>
        <dbReference type="ARBA" id="ARBA00010937"/>
    </source>
</evidence>
<dbReference type="InterPro" id="IPR057991">
    <property type="entry name" value="TPR_TAF2_C"/>
</dbReference>
<feature type="compositionally biased region" description="Low complexity" evidence="9">
    <location>
        <begin position="1506"/>
        <end position="1523"/>
    </location>
</feature>
<dbReference type="SUPFAM" id="SSF63737">
    <property type="entry name" value="Leukotriene A4 hydrolase N-terminal domain"/>
    <property type="match status" value="1"/>
</dbReference>
<evidence type="ECO:0000256" key="6">
    <source>
        <dbReference type="ARBA" id="ARBA00023242"/>
    </source>
</evidence>
<dbReference type="EMBL" id="ML992509">
    <property type="protein sequence ID" value="KAF2221937.1"/>
    <property type="molecule type" value="Genomic_DNA"/>
</dbReference>
<dbReference type="InterPro" id="IPR027268">
    <property type="entry name" value="Peptidase_M4/M1_CTD_sf"/>
</dbReference>
<feature type="region of interest" description="Disordered" evidence="9">
    <location>
        <begin position="126"/>
        <end position="152"/>
    </location>
</feature>
<dbReference type="FunFam" id="1.10.390.10:FF:000011">
    <property type="entry name" value="Transcription initiation factor TFIID subunit"/>
    <property type="match status" value="1"/>
</dbReference>
<evidence type="ECO:0000259" key="10">
    <source>
        <dbReference type="Pfam" id="PF25316"/>
    </source>
</evidence>
<protein>
    <recommendedName>
        <fullName evidence="3">Transcription initiation factor TFIID subunit 2</fullName>
    </recommendedName>
    <alternativeName>
        <fullName evidence="8">TBP-associated factor 2</fullName>
    </alternativeName>
</protein>
<dbReference type="SUPFAM" id="SSF55486">
    <property type="entry name" value="Metalloproteases ('zincins'), catalytic domain"/>
    <property type="match status" value="1"/>
</dbReference>
<dbReference type="Pfam" id="PF25577">
    <property type="entry name" value="TPR_TAF2_C"/>
    <property type="match status" value="1"/>
</dbReference>
<keyword evidence="6" id="KW-0539">Nucleus</keyword>
<dbReference type="OrthoDB" id="308861at2759"/>
<dbReference type="InterPro" id="IPR057345">
    <property type="entry name" value="Ig-like_TAF2"/>
</dbReference>
<keyword evidence="5" id="KW-0804">Transcription</keyword>
<dbReference type="CDD" id="cd09839">
    <property type="entry name" value="M1_like_TAF2"/>
    <property type="match status" value="1"/>
</dbReference>
<keyword evidence="4" id="KW-0805">Transcription regulation</keyword>
<reference evidence="13" key="1">
    <citation type="journal article" date="2020" name="Stud. Mycol.">
        <title>101 Dothideomycetes genomes: A test case for predicting lifestyles and emergence of pathogens.</title>
        <authorList>
            <person name="Haridas S."/>
            <person name="Albert R."/>
            <person name="Binder M."/>
            <person name="Bloem J."/>
            <person name="LaButti K."/>
            <person name="Salamov A."/>
            <person name="Andreopoulos B."/>
            <person name="Baker S."/>
            <person name="Barry K."/>
            <person name="Bills G."/>
            <person name="Bluhm B."/>
            <person name="Cannon C."/>
            <person name="Castanera R."/>
            <person name="Culley D."/>
            <person name="Daum C."/>
            <person name="Ezra D."/>
            <person name="Gonzalez J."/>
            <person name="Henrissat B."/>
            <person name="Kuo A."/>
            <person name="Liang C."/>
            <person name="Lipzen A."/>
            <person name="Lutzoni F."/>
            <person name="Magnuson J."/>
            <person name="Mondo S."/>
            <person name="Nolan M."/>
            <person name="Ohm R."/>
            <person name="Pangilinan J."/>
            <person name="Park H.-J."/>
            <person name="Ramirez L."/>
            <person name="Alfaro M."/>
            <person name="Sun H."/>
            <person name="Tritt A."/>
            <person name="Yoshinaga Y."/>
            <person name="Zwiers L.-H."/>
            <person name="Turgeon B."/>
            <person name="Goodwin S."/>
            <person name="Spatafora J."/>
            <person name="Crous P."/>
            <person name="Grigoriev I."/>
        </authorList>
    </citation>
    <scope>NUCLEOTIDE SEQUENCE [LARGE SCALE GENOMIC DNA]</scope>
    <source>
        <strain evidence="13">CECT 20119</strain>
    </source>
</reference>
<name>A0A6A6G8E8_9PEZI</name>
<comment type="function">
    <text evidence="7">Functions as a component of the DNA-binding general transcription factor complex TFIID. Binding of TFIID to a promoter (with or without TATA element) is the initial step in pre-initiation complex (PIC) formation. TFIID plays a key role in the regulation of gene expression by RNA polymerase II through different activities such as transcription activator interaction, core promoter recognition and selectivity, TFIIA and TFIIB interaction, chromatin modification (histone acetylation by TAF1), facilitation of DNA opening and initiation of transcription.</text>
</comment>
<feature type="domain" description="Transcription initiation factor TFIID subunit 2 Ig-like" evidence="10">
    <location>
        <begin position="594"/>
        <end position="776"/>
    </location>
</feature>
<dbReference type="PANTHER" id="PTHR15137:SF9">
    <property type="entry name" value="TRANSCRIPTION INITIATION FACTOR TFIID SUBUNIT 2"/>
    <property type="match status" value="1"/>
</dbReference>
<feature type="region of interest" description="Disordered" evidence="9">
    <location>
        <begin position="1447"/>
        <end position="1554"/>
    </location>
</feature>
<dbReference type="InterPro" id="IPR042097">
    <property type="entry name" value="Aminopeptidase_N-like_N_sf"/>
</dbReference>
<feature type="compositionally biased region" description="Basic residues" evidence="9">
    <location>
        <begin position="1537"/>
        <end position="1547"/>
    </location>
</feature>
<dbReference type="InterPro" id="IPR037813">
    <property type="entry name" value="TAF2"/>
</dbReference>